<dbReference type="InterPro" id="IPR058637">
    <property type="entry name" value="YknX-like_C"/>
</dbReference>
<dbReference type="InterPro" id="IPR058792">
    <property type="entry name" value="Beta-barrel_RND_2"/>
</dbReference>
<dbReference type="Pfam" id="PF25917">
    <property type="entry name" value="BSH_RND"/>
    <property type="match status" value="1"/>
</dbReference>
<evidence type="ECO:0000259" key="4">
    <source>
        <dbReference type="Pfam" id="PF25954"/>
    </source>
</evidence>
<dbReference type="InterPro" id="IPR058625">
    <property type="entry name" value="MdtA-like_BSH"/>
</dbReference>
<evidence type="ECO:0000256" key="2">
    <source>
        <dbReference type="SAM" id="Coils"/>
    </source>
</evidence>
<dbReference type="InterPro" id="IPR006143">
    <property type="entry name" value="RND_pump_MFP"/>
</dbReference>
<dbReference type="Proteomes" id="UP001597186">
    <property type="component" value="Unassembled WGS sequence"/>
</dbReference>
<dbReference type="EMBL" id="JBHUDD010000036">
    <property type="protein sequence ID" value="MFD1508642.1"/>
    <property type="molecule type" value="Genomic_DNA"/>
</dbReference>
<evidence type="ECO:0000259" key="5">
    <source>
        <dbReference type="Pfam" id="PF25989"/>
    </source>
</evidence>
<evidence type="ECO:0000313" key="6">
    <source>
        <dbReference type="EMBL" id="MFD1508642.1"/>
    </source>
</evidence>
<feature type="coiled-coil region" evidence="2">
    <location>
        <begin position="112"/>
        <end position="170"/>
    </location>
</feature>
<feature type="domain" description="CusB-like beta-barrel" evidence="4">
    <location>
        <begin position="209"/>
        <end position="277"/>
    </location>
</feature>
<dbReference type="Gene3D" id="2.40.30.170">
    <property type="match status" value="1"/>
</dbReference>
<dbReference type="PANTHER" id="PTHR30469:SF11">
    <property type="entry name" value="BLL4320 PROTEIN"/>
    <property type="match status" value="1"/>
</dbReference>
<dbReference type="RefSeq" id="WP_379913473.1">
    <property type="nucleotide sequence ID" value="NZ_JBHUDD010000036.1"/>
</dbReference>
<reference evidence="7" key="1">
    <citation type="journal article" date="2019" name="Int. J. Syst. Evol. Microbiol.">
        <title>The Global Catalogue of Microorganisms (GCM) 10K type strain sequencing project: providing services to taxonomists for standard genome sequencing and annotation.</title>
        <authorList>
            <consortium name="The Broad Institute Genomics Platform"/>
            <consortium name="The Broad Institute Genome Sequencing Center for Infectious Disease"/>
            <person name="Wu L."/>
            <person name="Ma J."/>
        </authorList>
    </citation>
    <scope>NUCLEOTIDE SEQUENCE [LARGE SCALE GENOMIC DNA]</scope>
    <source>
        <strain evidence="7">CGMCC 1.12477</strain>
    </source>
</reference>
<feature type="domain" description="YknX-like C-terminal permuted SH3-like" evidence="5">
    <location>
        <begin position="284"/>
        <end position="350"/>
    </location>
</feature>
<accession>A0ABW4EBE6</accession>
<protein>
    <submittedName>
        <fullName evidence="6">Efflux RND transporter periplasmic adaptor subunit</fullName>
    </submittedName>
</protein>
<name>A0ABW4EBE6_9RHOB</name>
<comment type="similarity">
    <text evidence="1">Belongs to the membrane fusion protein (MFP) (TC 8.A.1) family.</text>
</comment>
<comment type="caution">
    <text evidence="6">The sequence shown here is derived from an EMBL/GenBank/DDBJ whole genome shotgun (WGS) entry which is preliminary data.</text>
</comment>
<dbReference type="SUPFAM" id="SSF111369">
    <property type="entry name" value="HlyD-like secretion proteins"/>
    <property type="match status" value="1"/>
</dbReference>
<keyword evidence="7" id="KW-1185">Reference proteome</keyword>
<evidence type="ECO:0000256" key="1">
    <source>
        <dbReference type="ARBA" id="ARBA00009477"/>
    </source>
</evidence>
<evidence type="ECO:0000313" key="7">
    <source>
        <dbReference type="Proteomes" id="UP001597186"/>
    </source>
</evidence>
<dbReference type="Gene3D" id="1.10.287.470">
    <property type="entry name" value="Helix hairpin bin"/>
    <property type="match status" value="1"/>
</dbReference>
<gene>
    <name evidence="6" type="ORF">ACFTOW_04410</name>
</gene>
<dbReference type="NCBIfam" id="TIGR01730">
    <property type="entry name" value="RND_mfp"/>
    <property type="match status" value="1"/>
</dbReference>
<proteinExistence type="inferred from homology"/>
<dbReference type="PANTHER" id="PTHR30469">
    <property type="entry name" value="MULTIDRUG RESISTANCE PROTEIN MDTA"/>
    <property type="match status" value="1"/>
</dbReference>
<evidence type="ECO:0000259" key="3">
    <source>
        <dbReference type="Pfam" id="PF25917"/>
    </source>
</evidence>
<dbReference type="Gene3D" id="2.40.420.20">
    <property type="match status" value="1"/>
</dbReference>
<feature type="domain" description="Multidrug resistance protein MdtA-like barrel-sandwich hybrid" evidence="3">
    <location>
        <begin position="72"/>
        <end position="193"/>
    </location>
</feature>
<keyword evidence="2" id="KW-0175">Coiled coil</keyword>
<dbReference type="Pfam" id="PF25989">
    <property type="entry name" value="YknX_C"/>
    <property type="match status" value="1"/>
</dbReference>
<sequence>MSFFKQLLVLVLLGGAAYGGYQAYLENFAPQEAAAAQNQRGARPATVEVAIAQTRDMPEIIEAVGTTRARQTIEIVPEISGRVEELLVRPGQQVNAGDVLVRLDSAIARADVDEARAQLTERERTLERAIQLRETNAVAASTLDDAQARLAEARAQVDRVEQRLAERTIRAPFAGTVGLAEVDLGARVSAGTRVTWLDDLSEVEIDFGLSETFFSRVSIGQGVTATSAAFPGRQFTGVVDAVDSRIDPVSRSFRARARVPNPDGTLPAGMFMQLDLTLSQPNHVTVPEEAIVFQAAETYVFAVRDGTARRIPVQTGPRREGVVAILDGIDTGETVVIRGLHSVQDGGQVNILNADEAGTAAADASRAQPEEDA</sequence>
<organism evidence="6 7">
    <name type="scientific">Lacimonas salitolerans</name>
    <dbReference type="NCBI Taxonomy" id="1323750"/>
    <lineage>
        <taxon>Bacteria</taxon>
        <taxon>Pseudomonadati</taxon>
        <taxon>Pseudomonadota</taxon>
        <taxon>Alphaproteobacteria</taxon>
        <taxon>Rhodobacterales</taxon>
        <taxon>Paracoccaceae</taxon>
        <taxon>Lacimonas</taxon>
    </lineage>
</organism>
<dbReference type="Pfam" id="PF25954">
    <property type="entry name" value="Beta-barrel_RND_2"/>
    <property type="match status" value="1"/>
</dbReference>
<dbReference type="Gene3D" id="2.40.50.100">
    <property type="match status" value="1"/>
</dbReference>